<evidence type="ECO:0000256" key="1">
    <source>
        <dbReference type="ARBA" id="ARBA00009995"/>
    </source>
</evidence>
<name>W1NX85_AMBTC</name>
<evidence type="ECO:0000313" key="3">
    <source>
        <dbReference type="Proteomes" id="UP000017836"/>
    </source>
</evidence>
<dbReference type="HOGENOM" id="CLU_001724_6_3_1"/>
<gene>
    <name evidence="2" type="ORF">AMTR_s00110p00118250</name>
</gene>
<keyword evidence="3" id="KW-1185">Reference proteome</keyword>
<dbReference type="AlphaFoldDB" id="W1NX85"/>
<dbReference type="PANTHER" id="PTHR11926:SF1412">
    <property type="entry name" value="UDP-GLYCOSYLTRANSFERASE 83A1-LIKE"/>
    <property type="match status" value="1"/>
</dbReference>
<dbReference type="eggNOG" id="KOG1192">
    <property type="taxonomic scope" value="Eukaryota"/>
</dbReference>
<comment type="similarity">
    <text evidence="1">Belongs to the UDP-glycosyltransferase family.</text>
</comment>
<dbReference type="Gramene" id="ERM99958">
    <property type="protein sequence ID" value="ERM99958"/>
    <property type="gene ID" value="AMTR_s00110p00118250"/>
</dbReference>
<evidence type="ECO:0000313" key="2">
    <source>
        <dbReference type="EMBL" id="ERM99958.1"/>
    </source>
</evidence>
<dbReference type="PANTHER" id="PTHR11926">
    <property type="entry name" value="GLUCOSYL/GLUCURONOSYL TRANSFERASES"/>
    <property type="match status" value="1"/>
</dbReference>
<dbReference type="SUPFAM" id="SSF53756">
    <property type="entry name" value="UDP-Glycosyltransferase/glycogen phosphorylase"/>
    <property type="match status" value="1"/>
</dbReference>
<organism evidence="2 3">
    <name type="scientific">Amborella trichopoda</name>
    <dbReference type="NCBI Taxonomy" id="13333"/>
    <lineage>
        <taxon>Eukaryota</taxon>
        <taxon>Viridiplantae</taxon>
        <taxon>Streptophyta</taxon>
        <taxon>Embryophyta</taxon>
        <taxon>Tracheophyta</taxon>
        <taxon>Spermatophyta</taxon>
        <taxon>Magnoliopsida</taxon>
        <taxon>Amborellales</taxon>
        <taxon>Amborellaceae</taxon>
        <taxon>Amborella</taxon>
    </lineage>
</organism>
<dbReference type="Gene3D" id="3.40.50.2000">
    <property type="entry name" value="Glycogen Phosphorylase B"/>
    <property type="match status" value="2"/>
</dbReference>
<sequence length="144" mass="15344">MGKPHAPVISYPAQGHIIPRMEFSNRMVKHGFTITFVNTDYNHKHVLEAAKTHPQDPPGDGTGPVRLVSIPDGLVPGAPGADRNQLVAGVSMGWALDVAKRLGIARAAVWPAATGCLTMHLKIPELVQNGVLYGACSFSFLLGK</sequence>
<proteinExistence type="inferred from homology"/>
<protein>
    <submittedName>
        <fullName evidence="2">Uncharacterized protein</fullName>
    </submittedName>
</protein>
<reference evidence="3" key="1">
    <citation type="journal article" date="2013" name="Science">
        <title>The Amborella genome and the evolution of flowering plants.</title>
        <authorList>
            <consortium name="Amborella Genome Project"/>
        </authorList>
    </citation>
    <scope>NUCLEOTIDE SEQUENCE [LARGE SCALE GENOMIC DNA]</scope>
</reference>
<dbReference type="Proteomes" id="UP000017836">
    <property type="component" value="Unassembled WGS sequence"/>
</dbReference>
<dbReference type="EMBL" id="KI394965">
    <property type="protein sequence ID" value="ERM99958.1"/>
    <property type="molecule type" value="Genomic_DNA"/>
</dbReference>
<accession>W1NX85</accession>